<feature type="transmembrane region" description="Helical" evidence="1">
    <location>
        <begin position="126"/>
        <end position="151"/>
    </location>
</feature>
<keyword evidence="4" id="KW-1185">Reference proteome</keyword>
<dbReference type="GO" id="GO:0009103">
    <property type="term" value="P:lipopolysaccharide biosynthetic process"/>
    <property type="evidence" value="ECO:0007669"/>
    <property type="project" value="TreeGrafter"/>
</dbReference>
<dbReference type="InterPro" id="IPR002656">
    <property type="entry name" value="Acyl_transf_3_dom"/>
</dbReference>
<accession>A0A7I8BKZ8</accession>
<dbReference type="InterPro" id="IPR050879">
    <property type="entry name" value="Acyltransferase_3"/>
</dbReference>
<dbReference type="PANTHER" id="PTHR23028">
    <property type="entry name" value="ACETYLTRANSFERASE"/>
    <property type="match status" value="1"/>
</dbReference>
<dbReference type="GO" id="GO:0016020">
    <property type="term" value="C:membrane"/>
    <property type="evidence" value="ECO:0007669"/>
    <property type="project" value="TreeGrafter"/>
</dbReference>
<proteinExistence type="predicted"/>
<dbReference type="Proteomes" id="UP000510888">
    <property type="component" value="Chromosome 1"/>
</dbReference>
<dbReference type="Pfam" id="PF01757">
    <property type="entry name" value="Acyl_transf_3"/>
    <property type="match status" value="1"/>
</dbReference>
<feature type="transmembrane region" description="Helical" evidence="1">
    <location>
        <begin position="163"/>
        <end position="186"/>
    </location>
</feature>
<evidence type="ECO:0000259" key="2">
    <source>
        <dbReference type="Pfam" id="PF01757"/>
    </source>
</evidence>
<dbReference type="PANTHER" id="PTHR23028:SF53">
    <property type="entry name" value="ACYL_TRANSF_3 DOMAIN-CONTAINING PROTEIN"/>
    <property type="match status" value="1"/>
</dbReference>
<protein>
    <submittedName>
        <fullName evidence="3">Acyltransferase</fullName>
    </submittedName>
</protein>
<feature type="transmembrane region" description="Helical" evidence="1">
    <location>
        <begin position="52"/>
        <end position="73"/>
    </location>
</feature>
<dbReference type="KEGG" id="plad:PPGU16_24740"/>
<reference evidence="3 4" key="1">
    <citation type="journal article" date="2020" name="Genes (Basel)">
        <title>Genomic Comparison of Insect Gut Symbionts from Divergent Burkholderia Subclades.</title>
        <authorList>
            <person name="Takeshita K."/>
            <person name="Kikuchi Y."/>
        </authorList>
    </citation>
    <scope>NUCLEOTIDE SEQUENCE [LARGE SCALE GENOMIC DNA]</scope>
    <source>
        <strain evidence="3 4">PGU16</strain>
    </source>
</reference>
<gene>
    <name evidence="3" type="ORF">PPGU16_24740</name>
</gene>
<feature type="transmembrane region" description="Helical" evidence="1">
    <location>
        <begin position="206"/>
        <end position="239"/>
    </location>
</feature>
<feature type="transmembrane region" description="Helical" evidence="1">
    <location>
        <begin position="12"/>
        <end position="31"/>
    </location>
</feature>
<feature type="domain" description="Acyltransferase 3" evidence="2">
    <location>
        <begin position="12"/>
        <end position="316"/>
    </location>
</feature>
<evidence type="ECO:0000313" key="4">
    <source>
        <dbReference type="Proteomes" id="UP000510888"/>
    </source>
</evidence>
<evidence type="ECO:0000256" key="1">
    <source>
        <dbReference type="SAM" id="Phobius"/>
    </source>
</evidence>
<keyword evidence="1" id="KW-0812">Transmembrane</keyword>
<keyword evidence="1" id="KW-1133">Transmembrane helix</keyword>
<keyword evidence="1" id="KW-0472">Membrane</keyword>
<dbReference type="GO" id="GO:0016747">
    <property type="term" value="F:acyltransferase activity, transferring groups other than amino-acyl groups"/>
    <property type="evidence" value="ECO:0007669"/>
    <property type="project" value="InterPro"/>
</dbReference>
<dbReference type="EMBL" id="AP023174">
    <property type="protein sequence ID" value="BCF89407.1"/>
    <property type="molecule type" value="Genomic_DNA"/>
</dbReference>
<name>A0A7I8BKZ8_9BURK</name>
<organism evidence="3 4">
    <name type="scientific">Paraburkholderia largidicola</name>
    <dbReference type="NCBI Taxonomy" id="3014751"/>
    <lineage>
        <taxon>Bacteria</taxon>
        <taxon>Pseudomonadati</taxon>
        <taxon>Pseudomonadota</taxon>
        <taxon>Betaproteobacteria</taxon>
        <taxon>Burkholderiales</taxon>
        <taxon>Burkholderiaceae</taxon>
        <taxon>Paraburkholderia</taxon>
    </lineage>
</organism>
<dbReference type="AlphaFoldDB" id="A0A7I8BKZ8"/>
<keyword evidence="3" id="KW-0808">Transferase</keyword>
<sequence length="353" mass="40055">MEINRHPPFWGGVDLFFCVSGFVICKSLVRSGTAKTFSEHWDQTWKFWVRRFFRIVPTLWLWVALGLLGSWLFNDAGGFGDLRANLGDARAALLNYANIHMLGCIFGHGSCGPNAVYWSLSLEEQFYLLLPLVLLLPSRVVGCIVVALILFQMPFQRIPWDRTFGGILWFFRTDAMLLGASLAYLSTTRLYTRAGDLLENLRRFRLPVSAILIAALMAVPASGISVATAGIAVVSCALVFLASYNRQFLFGTSKLTRPFLWIGTRSFSIYLLHMPVAWFVNELGFRFSSNPESYRTPLPNEPFHLWLTIATFATVFTVAELNYRIVETPLRRYGRRITDERPNKSSREPAMAR</sequence>
<feature type="transmembrane region" description="Helical" evidence="1">
    <location>
        <begin position="303"/>
        <end position="326"/>
    </location>
</feature>
<evidence type="ECO:0000313" key="3">
    <source>
        <dbReference type="EMBL" id="BCF89407.1"/>
    </source>
</evidence>
<keyword evidence="3" id="KW-0012">Acyltransferase</keyword>
<feature type="transmembrane region" description="Helical" evidence="1">
    <location>
        <begin position="259"/>
        <end position="280"/>
    </location>
</feature>